<comment type="caution">
    <text evidence="1">The sequence shown here is derived from an EMBL/GenBank/DDBJ whole genome shotgun (WGS) entry which is preliminary data.</text>
</comment>
<dbReference type="RefSeq" id="WP_037907438.1">
    <property type="nucleotide sequence ID" value="NZ_JEMU01000006.1"/>
</dbReference>
<dbReference type="AlphaFoldDB" id="A0A061SRL5"/>
<reference evidence="1 2" key="1">
    <citation type="journal article" date="2014" name="Genome Announc.">
        <title>Draft Genome Sequences of Two Isolates of the Roseobacter Group, Sulfitobacter sp. Strains 3SOLIMAR09 and 1FIGIMAR09, from Harbors of Mallorca Island (Mediterranean Sea).</title>
        <authorList>
            <person name="Mas-Llado M."/>
            <person name="Pina-Villalonga J.M."/>
            <person name="Brunet-Galmes I."/>
            <person name="Nogales B."/>
            <person name="Bosch R."/>
        </authorList>
    </citation>
    <scope>NUCLEOTIDE SEQUENCE [LARGE SCALE GENOMIC DNA]</scope>
    <source>
        <strain evidence="1 2">1FIGIMAR09</strain>
    </source>
</reference>
<proteinExistence type="predicted"/>
<accession>A0A061SRL5</accession>
<gene>
    <name evidence="1" type="ORF">PM02_08980</name>
</gene>
<dbReference type="STRING" id="83219.PM02_08980"/>
<organism evidence="1 2">
    <name type="scientific">Sulfitobacter mediterraneus</name>
    <dbReference type="NCBI Taxonomy" id="83219"/>
    <lineage>
        <taxon>Bacteria</taxon>
        <taxon>Pseudomonadati</taxon>
        <taxon>Pseudomonadota</taxon>
        <taxon>Alphaproteobacteria</taxon>
        <taxon>Rhodobacterales</taxon>
        <taxon>Roseobacteraceae</taxon>
        <taxon>Sulfitobacter</taxon>
    </lineage>
</organism>
<name>A0A061SRL5_9RHOB</name>
<evidence type="ECO:0000313" key="2">
    <source>
        <dbReference type="Proteomes" id="UP000027337"/>
    </source>
</evidence>
<dbReference type="Proteomes" id="UP000027337">
    <property type="component" value="Unassembled WGS sequence"/>
</dbReference>
<sequence length="181" mass="20201">MGDNSWFTEQFALCGEIVNNPKFAELMRNPKQVEFVLKNSGKLAKLAASAMRDRGDYLDAANMEKSGQMLGKMGEGIGKGADYINNGAAIMGIYDAWMNLDPASIRKNPEASAKQFGRLFKHAGNLSSTLPFPFNAYADFLGGFENFFDDVRQTMDPQSRKTPRGRMMDDLFPELTSYRDI</sequence>
<protein>
    <submittedName>
        <fullName evidence="1">Uncharacterized protein</fullName>
    </submittedName>
</protein>
<evidence type="ECO:0000313" key="1">
    <source>
        <dbReference type="EMBL" id="KAJ03527.1"/>
    </source>
</evidence>
<keyword evidence="2" id="KW-1185">Reference proteome</keyword>
<dbReference type="EMBL" id="JEMU01000006">
    <property type="protein sequence ID" value="KAJ03527.1"/>
    <property type="molecule type" value="Genomic_DNA"/>
</dbReference>